<organism evidence="1 2">
    <name type="scientific">Catenuloplanes indicus</name>
    <dbReference type="NCBI Taxonomy" id="137267"/>
    <lineage>
        <taxon>Bacteria</taxon>
        <taxon>Bacillati</taxon>
        <taxon>Actinomycetota</taxon>
        <taxon>Actinomycetes</taxon>
        <taxon>Micromonosporales</taxon>
        <taxon>Micromonosporaceae</taxon>
        <taxon>Catenuloplanes</taxon>
    </lineage>
</organism>
<evidence type="ECO:0000313" key="2">
    <source>
        <dbReference type="Proteomes" id="UP001240236"/>
    </source>
</evidence>
<keyword evidence="2" id="KW-1185">Reference proteome</keyword>
<dbReference type="RefSeq" id="WP_307235820.1">
    <property type="nucleotide sequence ID" value="NZ_JAUSUZ010000001.1"/>
</dbReference>
<name>A0AAE4AV25_9ACTN</name>
<dbReference type="Gene3D" id="3.50.50.60">
    <property type="entry name" value="FAD/NAD(P)-binding domain"/>
    <property type="match status" value="1"/>
</dbReference>
<sequence>MDSRVGKRALVLGGSMGGILAARVLSESYDEVLVVDRDTVLGVTGTRRGAPHAVHAHALHARGHLILEELFPGLTDGLTGAGIPSCDLGEMRWYLNGRPARIARTGLRSVMAPRPMLEAHIRARVAALPNVTFLERHDIAGIVADAEGRRILGARVVPHDAPDQERVYDADLVVDATGRGSRTPAWLAELGYPKPAEDKVKIGLAYTTRHYRMEPGMLGEGVYSINPVASPAHPRGAFFGTIGPGVINLSLTGILGDHPPTDEDGFLEFARTLPIPDVYRAVRGAQPLTDPVTFRFPVSVRRRYERLSRFPEHYLLIGDALCSFNPVYGQGMTVAAMEAIALRDALRRGTVPDAAAYFAEAARIIDTPWEVSVTGDLDFPGVEGPRPMKVRIGNAYMARLQYAATKDAKVTEGFMRVAGLLDPPSALMRPAMMARVLRHAIRRPQPGPSWLAQPVHAG</sequence>
<accession>A0AAE4AV25</accession>
<dbReference type="PANTHER" id="PTHR43422">
    <property type="entry name" value="THIAMINE THIAZOLE SYNTHASE"/>
    <property type="match status" value="1"/>
</dbReference>
<dbReference type="AlphaFoldDB" id="A0AAE4AV25"/>
<evidence type="ECO:0000313" key="1">
    <source>
        <dbReference type="EMBL" id="MDQ0364425.1"/>
    </source>
</evidence>
<dbReference type="PANTHER" id="PTHR43422:SF3">
    <property type="entry name" value="THIAMINE THIAZOLE SYNTHASE"/>
    <property type="match status" value="1"/>
</dbReference>
<dbReference type="Pfam" id="PF12831">
    <property type="entry name" value="FAD_oxidored"/>
    <property type="match status" value="1"/>
</dbReference>
<proteinExistence type="predicted"/>
<dbReference type="InterPro" id="IPR036188">
    <property type="entry name" value="FAD/NAD-bd_sf"/>
</dbReference>
<gene>
    <name evidence="1" type="ORF">J2S42_001094</name>
</gene>
<protein>
    <submittedName>
        <fullName evidence="1">2-polyprenyl-6-methoxyphenol hydroxylase-like FAD-dependent oxidoreductase</fullName>
    </submittedName>
</protein>
<dbReference type="SUPFAM" id="SSF51905">
    <property type="entry name" value="FAD/NAD(P)-binding domain"/>
    <property type="match status" value="1"/>
</dbReference>
<dbReference type="Proteomes" id="UP001240236">
    <property type="component" value="Unassembled WGS sequence"/>
</dbReference>
<dbReference type="EMBL" id="JAUSUZ010000001">
    <property type="protein sequence ID" value="MDQ0364425.1"/>
    <property type="molecule type" value="Genomic_DNA"/>
</dbReference>
<comment type="caution">
    <text evidence="1">The sequence shown here is derived from an EMBL/GenBank/DDBJ whole genome shotgun (WGS) entry which is preliminary data.</text>
</comment>
<reference evidence="1 2" key="1">
    <citation type="submission" date="2023-07" db="EMBL/GenBank/DDBJ databases">
        <title>Sequencing the genomes of 1000 actinobacteria strains.</title>
        <authorList>
            <person name="Klenk H.-P."/>
        </authorList>
    </citation>
    <scope>NUCLEOTIDE SEQUENCE [LARGE SCALE GENOMIC DNA]</scope>
    <source>
        <strain evidence="1 2">DSM 44709</strain>
    </source>
</reference>